<comment type="similarity">
    <text evidence="1">Belongs to the short-chain dehydrogenases/reductases (SDR) family.</text>
</comment>
<dbReference type="EC" id="1.1.1.-" evidence="4"/>
<sequence>MSDVSGLRFLITGGASGIGAETARLAAARGATVVIADIADDAGRRLAAEIGPRADYVRGDMSDPASITEMVERATALMGGLDVLHNNAGVADAVVSRTLGIEDFGSEEWDRVHAVNLRGPYLAARAALPYLRRSENPSIINAASIAAGLARPHTLAYAASKAGVAQLTRSLALELAPDGIRVNCYAPGMIETEMASRYIASRPDPEATRRDVLANYLSRSIGKPRDVAEVVCFLASPAAAFVNGAVWSVDGGFTAWKATGSELES</sequence>
<comment type="caution">
    <text evidence="4">The sequence shown here is derived from an EMBL/GenBank/DDBJ whole genome shotgun (WGS) entry which is preliminary data.</text>
</comment>
<gene>
    <name evidence="4" type="ORF">ACFPUY_41965</name>
</gene>
<dbReference type="EMBL" id="JBHSNW010000037">
    <property type="protein sequence ID" value="MFC5821693.1"/>
    <property type="molecule type" value="Genomic_DNA"/>
</dbReference>
<evidence type="ECO:0000256" key="2">
    <source>
        <dbReference type="ARBA" id="ARBA00023002"/>
    </source>
</evidence>
<dbReference type="CDD" id="cd05233">
    <property type="entry name" value="SDR_c"/>
    <property type="match status" value="1"/>
</dbReference>
<dbReference type="NCBIfam" id="NF005559">
    <property type="entry name" value="PRK07231.1"/>
    <property type="match status" value="1"/>
</dbReference>
<keyword evidence="2 4" id="KW-0560">Oxidoreductase</keyword>
<dbReference type="PANTHER" id="PTHR24321">
    <property type="entry name" value="DEHYDROGENASES, SHORT CHAIN"/>
    <property type="match status" value="1"/>
</dbReference>
<dbReference type="InterPro" id="IPR001763">
    <property type="entry name" value="Rhodanese-like_dom"/>
</dbReference>
<proteinExistence type="inferred from homology"/>
<dbReference type="Pfam" id="PF13561">
    <property type="entry name" value="adh_short_C2"/>
    <property type="match status" value="1"/>
</dbReference>
<keyword evidence="5" id="KW-1185">Reference proteome</keyword>
<accession>A0ABW1CA42</accession>
<feature type="domain" description="Rhodanese" evidence="3">
    <location>
        <begin position="246"/>
        <end position="265"/>
    </location>
</feature>
<evidence type="ECO:0000313" key="4">
    <source>
        <dbReference type="EMBL" id="MFC5821693.1"/>
    </source>
</evidence>
<dbReference type="PROSITE" id="PS50206">
    <property type="entry name" value="RHODANESE_3"/>
    <property type="match status" value="1"/>
</dbReference>
<dbReference type="RefSeq" id="WP_219551428.1">
    <property type="nucleotide sequence ID" value="NZ_JAHKRN010000074.1"/>
</dbReference>
<dbReference type="InterPro" id="IPR020904">
    <property type="entry name" value="Sc_DH/Rdtase_CS"/>
</dbReference>
<name>A0ABW1CA42_9ACTN</name>
<reference evidence="5" key="1">
    <citation type="journal article" date="2019" name="Int. J. Syst. Evol. Microbiol.">
        <title>The Global Catalogue of Microorganisms (GCM) 10K type strain sequencing project: providing services to taxonomists for standard genome sequencing and annotation.</title>
        <authorList>
            <consortium name="The Broad Institute Genomics Platform"/>
            <consortium name="The Broad Institute Genome Sequencing Center for Infectious Disease"/>
            <person name="Wu L."/>
            <person name="Ma J."/>
        </authorList>
    </citation>
    <scope>NUCLEOTIDE SEQUENCE [LARGE SCALE GENOMIC DNA]</scope>
    <source>
        <strain evidence="5">CGMCC 4.7106</strain>
    </source>
</reference>
<organism evidence="4 5">
    <name type="scientific">Nonomuraea harbinensis</name>
    <dbReference type="NCBI Taxonomy" id="1286938"/>
    <lineage>
        <taxon>Bacteria</taxon>
        <taxon>Bacillati</taxon>
        <taxon>Actinomycetota</taxon>
        <taxon>Actinomycetes</taxon>
        <taxon>Streptosporangiales</taxon>
        <taxon>Streptosporangiaceae</taxon>
        <taxon>Nonomuraea</taxon>
    </lineage>
</organism>
<evidence type="ECO:0000313" key="5">
    <source>
        <dbReference type="Proteomes" id="UP001596096"/>
    </source>
</evidence>
<dbReference type="PANTHER" id="PTHR24321:SF8">
    <property type="entry name" value="ESTRADIOL 17-BETA-DEHYDROGENASE 8-RELATED"/>
    <property type="match status" value="1"/>
</dbReference>
<dbReference type="InterPro" id="IPR002347">
    <property type="entry name" value="SDR_fam"/>
</dbReference>
<dbReference type="PROSITE" id="PS00061">
    <property type="entry name" value="ADH_SHORT"/>
    <property type="match status" value="1"/>
</dbReference>
<evidence type="ECO:0000256" key="1">
    <source>
        <dbReference type="ARBA" id="ARBA00006484"/>
    </source>
</evidence>
<dbReference type="GO" id="GO:0016491">
    <property type="term" value="F:oxidoreductase activity"/>
    <property type="evidence" value="ECO:0007669"/>
    <property type="project" value="UniProtKB-KW"/>
</dbReference>
<protein>
    <submittedName>
        <fullName evidence="4">SDR family NAD(P)-dependent oxidoreductase</fullName>
        <ecNumber evidence="4">1.1.1.-</ecNumber>
    </submittedName>
</protein>
<evidence type="ECO:0000259" key="3">
    <source>
        <dbReference type="PROSITE" id="PS50206"/>
    </source>
</evidence>
<dbReference type="Proteomes" id="UP001596096">
    <property type="component" value="Unassembled WGS sequence"/>
</dbReference>